<gene>
    <name evidence="2" type="ORF">NDU88_004320</name>
</gene>
<dbReference type="AlphaFoldDB" id="A0AAV7LJF9"/>
<accession>A0AAV7LJF9</accession>
<protein>
    <submittedName>
        <fullName evidence="2">Uncharacterized protein</fullName>
    </submittedName>
</protein>
<evidence type="ECO:0000256" key="1">
    <source>
        <dbReference type="SAM" id="MobiDB-lite"/>
    </source>
</evidence>
<keyword evidence="3" id="KW-1185">Reference proteome</keyword>
<dbReference type="EMBL" id="JANPWB010000015">
    <property type="protein sequence ID" value="KAJ1091193.1"/>
    <property type="molecule type" value="Genomic_DNA"/>
</dbReference>
<evidence type="ECO:0000313" key="2">
    <source>
        <dbReference type="EMBL" id="KAJ1091193.1"/>
    </source>
</evidence>
<reference evidence="2" key="1">
    <citation type="journal article" date="2022" name="bioRxiv">
        <title>Sequencing and chromosome-scale assembly of the giantPleurodeles waltlgenome.</title>
        <authorList>
            <person name="Brown T."/>
            <person name="Elewa A."/>
            <person name="Iarovenko S."/>
            <person name="Subramanian E."/>
            <person name="Araus A.J."/>
            <person name="Petzold A."/>
            <person name="Susuki M."/>
            <person name="Suzuki K.-i.T."/>
            <person name="Hayashi T."/>
            <person name="Toyoda A."/>
            <person name="Oliveira C."/>
            <person name="Osipova E."/>
            <person name="Leigh N.D."/>
            <person name="Simon A."/>
            <person name="Yun M.H."/>
        </authorList>
    </citation>
    <scope>NUCLEOTIDE SEQUENCE</scope>
    <source>
        <strain evidence="2">20211129_DDA</strain>
        <tissue evidence="2">Liver</tissue>
    </source>
</reference>
<organism evidence="2 3">
    <name type="scientific">Pleurodeles waltl</name>
    <name type="common">Iberian ribbed newt</name>
    <dbReference type="NCBI Taxonomy" id="8319"/>
    <lineage>
        <taxon>Eukaryota</taxon>
        <taxon>Metazoa</taxon>
        <taxon>Chordata</taxon>
        <taxon>Craniata</taxon>
        <taxon>Vertebrata</taxon>
        <taxon>Euteleostomi</taxon>
        <taxon>Amphibia</taxon>
        <taxon>Batrachia</taxon>
        <taxon>Caudata</taxon>
        <taxon>Salamandroidea</taxon>
        <taxon>Salamandridae</taxon>
        <taxon>Pleurodelinae</taxon>
        <taxon>Pleurodeles</taxon>
    </lineage>
</organism>
<dbReference type="Proteomes" id="UP001066276">
    <property type="component" value="Chromosome 11"/>
</dbReference>
<feature type="region of interest" description="Disordered" evidence="1">
    <location>
        <begin position="22"/>
        <end position="67"/>
    </location>
</feature>
<comment type="caution">
    <text evidence="2">The sequence shown here is derived from an EMBL/GenBank/DDBJ whole genome shotgun (WGS) entry which is preliminary data.</text>
</comment>
<sequence>MRPRGTGPTRCSASPSWCCQRGGFQPPQAAGPQVLRAGCPSGGTTPQSPPRTSDLPGVTWSSRSSRPPFWTAWPRPRVKRLHAIQEDCPSLKTGVQLVHEGKNESKDV</sequence>
<name>A0AAV7LJF9_PLEWA</name>
<evidence type="ECO:0000313" key="3">
    <source>
        <dbReference type="Proteomes" id="UP001066276"/>
    </source>
</evidence>
<proteinExistence type="predicted"/>